<dbReference type="EMBL" id="FOBV01000001">
    <property type="protein sequence ID" value="SEM17259.1"/>
    <property type="molecule type" value="Genomic_DNA"/>
</dbReference>
<accession>A0A1H7W840</accession>
<gene>
    <name evidence="2" type="ORF">SAMN05421856_101534</name>
</gene>
<sequence length="43" mass="4848">MKKGHNSLKKSSIFILLRALIVLIIALRLSFVTFDYVEPLVCG</sequence>
<organism evidence="2 3">
    <name type="scientific">Chryseobacterium taichungense</name>
    <dbReference type="NCBI Taxonomy" id="295069"/>
    <lineage>
        <taxon>Bacteria</taxon>
        <taxon>Pseudomonadati</taxon>
        <taxon>Bacteroidota</taxon>
        <taxon>Flavobacteriia</taxon>
        <taxon>Flavobacteriales</taxon>
        <taxon>Weeksellaceae</taxon>
        <taxon>Chryseobacterium group</taxon>
        <taxon>Chryseobacterium</taxon>
    </lineage>
</organism>
<keyword evidence="3" id="KW-1185">Reference proteome</keyword>
<keyword evidence="1" id="KW-1133">Transmembrane helix</keyword>
<evidence type="ECO:0000313" key="3">
    <source>
        <dbReference type="Proteomes" id="UP000199450"/>
    </source>
</evidence>
<evidence type="ECO:0000313" key="2">
    <source>
        <dbReference type="EMBL" id="SEM17259.1"/>
    </source>
</evidence>
<name>A0A1H7W840_9FLAO</name>
<keyword evidence="1" id="KW-0812">Transmembrane</keyword>
<evidence type="ECO:0000256" key="1">
    <source>
        <dbReference type="SAM" id="Phobius"/>
    </source>
</evidence>
<proteinExistence type="predicted"/>
<feature type="transmembrane region" description="Helical" evidence="1">
    <location>
        <begin position="12"/>
        <end position="31"/>
    </location>
</feature>
<protein>
    <submittedName>
        <fullName evidence="2">Uncharacterized protein</fullName>
    </submittedName>
</protein>
<dbReference type="AlphaFoldDB" id="A0A1H7W840"/>
<keyword evidence="1" id="KW-0472">Membrane</keyword>
<dbReference type="Proteomes" id="UP000199450">
    <property type="component" value="Unassembled WGS sequence"/>
</dbReference>
<reference evidence="3" key="1">
    <citation type="submission" date="2016-10" db="EMBL/GenBank/DDBJ databases">
        <authorList>
            <person name="Varghese N."/>
            <person name="Submissions S."/>
        </authorList>
    </citation>
    <scope>NUCLEOTIDE SEQUENCE [LARGE SCALE GENOMIC DNA]</scope>
    <source>
        <strain evidence="3">DSM 17453</strain>
    </source>
</reference>